<feature type="transmembrane region" description="Helical" evidence="1">
    <location>
        <begin position="44"/>
        <end position="71"/>
    </location>
</feature>
<feature type="transmembrane region" description="Helical" evidence="1">
    <location>
        <begin position="83"/>
        <end position="105"/>
    </location>
</feature>
<evidence type="ECO:0000256" key="1">
    <source>
        <dbReference type="SAM" id="Phobius"/>
    </source>
</evidence>
<dbReference type="Proteomes" id="UP000199058">
    <property type="component" value="Unassembled WGS sequence"/>
</dbReference>
<feature type="transmembrane region" description="Helical" evidence="1">
    <location>
        <begin position="21"/>
        <end position="38"/>
    </location>
</feature>
<name>A0A1I1E9G9_9GAMM</name>
<keyword evidence="1" id="KW-0812">Transmembrane</keyword>
<feature type="transmembrane region" description="Helical" evidence="1">
    <location>
        <begin position="128"/>
        <end position="155"/>
    </location>
</feature>
<dbReference type="STRING" id="1122252.SAMN05660443_0418"/>
<accession>A0A1I1E9G9</accession>
<keyword evidence="1" id="KW-1133">Transmembrane helix</keyword>
<dbReference type="OrthoDB" id="9786029at2"/>
<organism evidence="3 4">
    <name type="scientific">Marinospirillum celere</name>
    <dbReference type="NCBI Taxonomy" id="1122252"/>
    <lineage>
        <taxon>Bacteria</taxon>
        <taxon>Pseudomonadati</taxon>
        <taxon>Pseudomonadota</taxon>
        <taxon>Gammaproteobacteria</taxon>
        <taxon>Oceanospirillales</taxon>
        <taxon>Oceanospirillaceae</taxon>
        <taxon>Marinospirillum</taxon>
    </lineage>
</organism>
<evidence type="ECO:0000313" key="4">
    <source>
        <dbReference type="Proteomes" id="UP000199058"/>
    </source>
</evidence>
<dbReference type="Pfam" id="PF09835">
    <property type="entry name" value="DUF2062"/>
    <property type="match status" value="1"/>
</dbReference>
<keyword evidence="4" id="KW-1185">Reference proteome</keyword>
<dbReference type="PANTHER" id="PTHR40547">
    <property type="entry name" value="SLL0298 PROTEIN"/>
    <property type="match status" value="1"/>
</dbReference>
<protein>
    <recommendedName>
        <fullName evidence="2">DUF2062 domain-containing protein</fullName>
    </recommendedName>
</protein>
<dbReference type="EMBL" id="FOLH01000001">
    <property type="protein sequence ID" value="SFB83222.1"/>
    <property type="molecule type" value="Genomic_DNA"/>
</dbReference>
<proteinExistence type="predicted"/>
<keyword evidence="1" id="KW-0472">Membrane</keyword>
<dbReference type="RefSeq" id="WP_091958416.1">
    <property type="nucleotide sequence ID" value="NZ_FOLH01000001.1"/>
</dbReference>
<dbReference type="AlphaFoldDB" id="A0A1I1E9G9"/>
<gene>
    <name evidence="3" type="ORF">SAMN05660443_0418</name>
</gene>
<dbReference type="PANTHER" id="PTHR40547:SF1">
    <property type="entry name" value="SLL0298 PROTEIN"/>
    <property type="match status" value="1"/>
</dbReference>
<sequence length="178" mass="20186">MPRKIIKRYMPKPERLREQKSLGFLASHLGDPGLWILTRNSVGGAFSIGLFFAFMPMPFQMIPAALLAILFRVNLPISVGMVWVSNPITMPGMLYVCYLLGSWILDVPMQPPDTDGMMQWVMNRFGQIWQPLLLGSVILGSLAALLGNVGVRLVWRWHVSLQWKRRVAIKKLPPPPEH</sequence>
<evidence type="ECO:0000313" key="3">
    <source>
        <dbReference type="EMBL" id="SFB83222.1"/>
    </source>
</evidence>
<feature type="domain" description="DUF2062" evidence="2">
    <location>
        <begin position="24"/>
        <end position="164"/>
    </location>
</feature>
<reference evidence="3 4" key="1">
    <citation type="submission" date="2016-10" db="EMBL/GenBank/DDBJ databases">
        <authorList>
            <person name="de Groot N.N."/>
        </authorList>
    </citation>
    <scope>NUCLEOTIDE SEQUENCE [LARGE SCALE GENOMIC DNA]</scope>
    <source>
        <strain evidence="3 4">DSM 18438</strain>
    </source>
</reference>
<evidence type="ECO:0000259" key="2">
    <source>
        <dbReference type="Pfam" id="PF09835"/>
    </source>
</evidence>
<dbReference type="InterPro" id="IPR018639">
    <property type="entry name" value="DUF2062"/>
</dbReference>